<accession>A0A165WFY3</accession>
<evidence type="ECO:0000259" key="1">
    <source>
        <dbReference type="Pfam" id="PF00586"/>
    </source>
</evidence>
<comment type="caution">
    <text evidence="2">The sequence shown here is derived from an EMBL/GenBank/DDBJ whole genome shotgun (WGS) entry which is preliminary data.</text>
</comment>
<keyword evidence="3" id="KW-1185">Reference proteome</keyword>
<evidence type="ECO:0000313" key="3">
    <source>
        <dbReference type="Proteomes" id="UP000076476"/>
    </source>
</evidence>
<dbReference type="Proteomes" id="UP000076476">
    <property type="component" value="Unassembled WGS sequence"/>
</dbReference>
<sequence length="239" mass="26470">MRDVIMIPISNDEDLVIAADNSGGVGQKLFDYVKVDYETVAYYGLRVALSECLTVGAKPLAIVMQNLIGEEEWSHLQKGCQTLFSELKCEPIPITGSTESNFKMVQSAFAIMVIGKVRRADIKVRKTPSHAKFACIGKPLCGGEVIEKKHEIGPLPIIKKLLELPYVFEIVPIGSKGVQYEWKKLCEENKLDYCQITSTEIDITKSAGPATCFLISFHPDRTEDIAKAAGGHFFQLNTK</sequence>
<reference evidence="2 3" key="1">
    <citation type="submission" date="2016-04" db="EMBL/GenBank/DDBJ databases">
        <title>Draft genome sequence of Aeribacillus pallidus 8m3 from petroleum reservoir.</title>
        <authorList>
            <person name="Poltaraus A.B."/>
            <person name="Nazina T.N."/>
            <person name="Tourova T.P."/>
            <person name="Malakho S.M."/>
            <person name="Korshunova A.V."/>
            <person name="Sokolova D.S."/>
        </authorList>
    </citation>
    <scope>NUCLEOTIDE SEQUENCE [LARGE SCALE GENOMIC DNA]</scope>
    <source>
        <strain evidence="2 3">8m3</strain>
    </source>
</reference>
<evidence type="ECO:0000313" key="2">
    <source>
        <dbReference type="EMBL" id="KZN94938.1"/>
    </source>
</evidence>
<name>A0A165WFY3_9BACI</name>
<dbReference type="AlphaFoldDB" id="A0A165WFY3"/>
<dbReference type="Pfam" id="PF00586">
    <property type="entry name" value="AIRS"/>
    <property type="match status" value="1"/>
</dbReference>
<organism evidence="2 3">
    <name type="scientific">Aeribacillus pallidus</name>
    <dbReference type="NCBI Taxonomy" id="33936"/>
    <lineage>
        <taxon>Bacteria</taxon>
        <taxon>Bacillati</taxon>
        <taxon>Bacillota</taxon>
        <taxon>Bacilli</taxon>
        <taxon>Bacillales</taxon>
        <taxon>Bacillaceae</taxon>
        <taxon>Aeribacillus</taxon>
    </lineage>
</organism>
<dbReference type="RefSeq" id="WP_063389397.1">
    <property type="nucleotide sequence ID" value="NZ_LWBR01000072.1"/>
</dbReference>
<feature type="domain" description="PurM-like N-terminal" evidence="1">
    <location>
        <begin position="5"/>
        <end position="117"/>
    </location>
</feature>
<dbReference type="InterPro" id="IPR036921">
    <property type="entry name" value="PurM-like_N_sf"/>
</dbReference>
<protein>
    <recommendedName>
        <fullName evidence="1">PurM-like N-terminal domain-containing protein</fullName>
    </recommendedName>
</protein>
<dbReference type="SUPFAM" id="SSF55326">
    <property type="entry name" value="PurM N-terminal domain-like"/>
    <property type="match status" value="1"/>
</dbReference>
<dbReference type="OrthoDB" id="9805740at2"/>
<dbReference type="Gene3D" id="3.30.1330.10">
    <property type="entry name" value="PurM-like, N-terminal domain"/>
    <property type="match status" value="1"/>
</dbReference>
<dbReference type="STRING" id="33936.AZI98_16785"/>
<dbReference type="EMBL" id="LWBR01000072">
    <property type="protein sequence ID" value="KZN94938.1"/>
    <property type="molecule type" value="Genomic_DNA"/>
</dbReference>
<dbReference type="InterPro" id="IPR016188">
    <property type="entry name" value="PurM-like_N"/>
</dbReference>
<proteinExistence type="predicted"/>
<gene>
    <name evidence="2" type="ORF">AZI98_16785</name>
</gene>